<evidence type="ECO:0000313" key="1">
    <source>
        <dbReference type="EMBL" id="JAH73659.1"/>
    </source>
</evidence>
<protein>
    <submittedName>
        <fullName evidence="1">Uncharacterized protein</fullName>
    </submittedName>
</protein>
<reference evidence="1" key="2">
    <citation type="journal article" date="2015" name="Fish Shellfish Immunol.">
        <title>Early steps in the European eel (Anguilla anguilla)-Vibrio vulnificus interaction in the gills: Role of the RtxA13 toxin.</title>
        <authorList>
            <person name="Callol A."/>
            <person name="Pajuelo D."/>
            <person name="Ebbesson L."/>
            <person name="Teles M."/>
            <person name="MacKenzie S."/>
            <person name="Amaro C."/>
        </authorList>
    </citation>
    <scope>NUCLEOTIDE SEQUENCE</scope>
</reference>
<organism evidence="1">
    <name type="scientific">Anguilla anguilla</name>
    <name type="common">European freshwater eel</name>
    <name type="synonym">Muraena anguilla</name>
    <dbReference type="NCBI Taxonomy" id="7936"/>
    <lineage>
        <taxon>Eukaryota</taxon>
        <taxon>Metazoa</taxon>
        <taxon>Chordata</taxon>
        <taxon>Craniata</taxon>
        <taxon>Vertebrata</taxon>
        <taxon>Euteleostomi</taxon>
        <taxon>Actinopterygii</taxon>
        <taxon>Neopterygii</taxon>
        <taxon>Teleostei</taxon>
        <taxon>Anguilliformes</taxon>
        <taxon>Anguillidae</taxon>
        <taxon>Anguilla</taxon>
    </lineage>
</organism>
<name>A0A0E9V6A4_ANGAN</name>
<reference evidence="1" key="1">
    <citation type="submission" date="2014-11" db="EMBL/GenBank/DDBJ databases">
        <authorList>
            <person name="Amaro Gonzalez C."/>
        </authorList>
    </citation>
    <scope>NUCLEOTIDE SEQUENCE</scope>
</reference>
<sequence>MCYRSGMEFSIEVTALIGDLLASRVPGWVRENCDHTSGF</sequence>
<proteinExistence type="predicted"/>
<accession>A0A0E9V6A4</accession>
<dbReference type="EMBL" id="GBXM01034918">
    <property type="protein sequence ID" value="JAH73659.1"/>
    <property type="molecule type" value="Transcribed_RNA"/>
</dbReference>
<dbReference type="AlphaFoldDB" id="A0A0E9V6A4"/>